<dbReference type="PANTHER" id="PTHR30160">
    <property type="entry name" value="TETRAACYLDISACCHARIDE 4'-KINASE-RELATED"/>
    <property type="match status" value="1"/>
</dbReference>
<sequence length="348" mass="37998">MKILVVGPSWVGDMVMAQTLFIHLAGQHPGCVIDVLAPAWSRPLLERMPQVRRAIDLPLGHGALQLSVRRQLGLTLRVEGYDWAITLPNSFKSALVAAWARIPRRTGWRGEMRYGLLNDLRVLDKQRYPLMIERFIALGQDAGAALPSPLPAPRLEIDPGSRAQAVESLGLNRERPVLVLCPGAEFGEAKRWPEAAYAQVAKARLEQGWQVWILGSDKDREGAERIRQALPDSLQSCCENLAGRTVLAQAVDLISLANAVVSNDSGLMHIAAALHRPLVVVYGSTSPAFTPPLNPNHAVVSLGLECSPCFKRDCPLGHTNCLKQLPSSRVLEALDRLLPEAAAIEVKS</sequence>
<organism evidence="6 7">
    <name type="scientific">Aestuariirhabdus litorea</name>
    <dbReference type="NCBI Taxonomy" id="2528527"/>
    <lineage>
        <taxon>Bacteria</taxon>
        <taxon>Pseudomonadati</taxon>
        <taxon>Pseudomonadota</taxon>
        <taxon>Gammaproteobacteria</taxon>
        <taxon>Oceanospirillales</taxon>
        <taxon>Aestuariirhabdaceae</taxon>
        <taxon>Aestuariirhabdus</taxon>
    </lineage>
</organism>
<keyword evidence="7" id="KW-1185">Reference proteome</keyword>
<comment type="similarity">
    <text evidence="3">Belongs to the glycosyltransferase 9 family.</text>
</comment>
<gene>
    <name evidence="6" type="primary">waaF</name>
    <name evidence="6" type="ORF">D0544_10775</name>
</gene>
<dbReference type="InterPro" id="IPR011910">
    <property type="entry name" value="RfaF"/>
</dbReference>
<dbReference type="EMBL" id="QWEZ01000002">
    <property type="protein sequence ID" value="RRJ82361.1"/>
    <property type="molecule type" value="Genomic_DNA"/>
</dbReference>
<dbReference type="Pfam" id="PF01075">
    <property type="entry name" value="Glyco_transf_9"/>
    <property type="match status" value="1"/>
</dbReference>
<dbReference type="GO" id="GO:0005829">
    <property type="term" value="C:cytosol"/>
    <property type="evidence" value="ECO:0007669"/>
    <property type="project" value="TreeGrafter"/>
</dbReference>
<accession>A0A3P3VI12</accession>
<proteinExistence type="inferred from homology"/>
<dbReference type="NCBIfam" id="TIGR02195">
    <property type="entry name" value="heptsyl_trn_II"/>
    <property type="match status" value="1"/>
</dbReference>
<dbReference type="PANTHER" id="PTHR30160:SF7">
    <property type="entry name" value="ADP-HEPTOSE--LPS HEPTOSYLTRANSFERASE 2"/>
    <property type="match status" value="1"/>
</dbReference>
<evidence type="ECO:0000313" key="6">
    <source>
        <dbReference type="EMBL" id="RRJ82361.1"/>
    </source>
</evidence>
<keyword evidence="1" id="KW-0328">Glycosyltransferase</keyword>
<evidence type="ECO:0000256" key="5">
    <source>
        <dbReference type="ARBA" id="ARBA00047503"/>
    </source>
</evidence>
<comment type="caution">
    <text evidence="6">The sequence shown here is derived from an EMBL/GenBank/DDBJ whole genome shotgun (WGS) entry which is preliminary data.</text>
</comment>
<reference evidence="6 7" key="2">
    <citation type="submission" date="2018-12" db="EMBL/GenBank/DDBJ databases">
        <title>Simiduia agarivorans gen. nov., sp. nov., a marine, agarolytic bacterium isolated from shallow coastal water from Keelung, Taiwan.</title>
        <authorList>
            <person name="Shieh W.Y."/>
        </authorList>
    </citation>
    <scope>NUCLEOTIDE SEQUENCE [LARGE SCALE GENOMIC DNA]</scope>
    <source>
        <strain evidence="6 7">GTF-13</strain>
    </source>
</reference>
<dbReference type="CDD" id="cd03789">
    <property type="entry name" value="GT9_LPS_heptosyltransferase"/>
    <property type="match status" value="1"/>
</dbReference>
<dbReference type="Gene3D" id="3.40.50.2000">
    <property type="entry name" value="Glycogen Phosphorylase B"/>
    <property type="match status" value="2"/>
</dbReference>
<evidence type="ECO:0000256" key="3">
    <source>
        <dbReference type="ARBA" id="ARBA00043995"/>
    </source>
</evidence>
<dbReference type="InterPro" id="IPR051199">
    <property type="entry name" value="LPS_LOS_Heptosyltrfase"/>
</dbReference>
<reference evidence="6 7" key="1">
    <citation type="submission" date="2018-08" db="EMBL/GenBank/DDBJ databases">
        <authorList>
            <person name="Khan S.A."/>
        </authorList>
    </citation>
    <scope>NUCLEOTIDE SEQUENCE [LARGE SCALE GENOMIC DNA]</scope>
    <source>
        <strain evidence="6 7">GTF-13</strain>
    </source>
</reference>
<evidence type="ECO:0000256" key="1">
    <source>
        <dbReference type="ARBA" id="ARBA00022676"/>
    </source>
</evidence>
<protein>
    <recommendedName>
        <fullName evidence="4">lipopolysaccharide heptosyltransferase II</fullName>
        <ecNumber evidence="4">2.4.99.24</ecNumber>
    </recommendedName>
</protein>
<evidence type="ECO:0000256" key="2">
    <source>
        <dbReference type="ARBA" id="ARBA00022679"/>
    </source>
</evidence>
<dbReference type="GO" id="GO:0008713">
    <property type="term" value="F:ADP-heptose-lipopolysaccharide heptosyltransferase activity"/>
    <property type="evidence" value="ECO:0007669"/>
    <property type="project" value="UniProtKB-EC"/>
</dbReference>
<dbReference type="FunFam" id="3.40.50.2000:FF:000023">
    <property type="entry name" value="ADP-heptose--LPS heptosyltransferase II"/>
    <property type="match status" value="1"/>
</dbReference>
<keyword evidence="2 6" id="KW-0808">Transferase</keyword>
<dbReference type="GO" id="GO:0009244">
    <property type="term" value="P:lipopolysaccharide core region biosynthetic process"/>
    <property type="evidence" value="ECO:0007669"/>
    <property type="project" value="TreeGrafter"/>
</dbReference>
<evidence type="ECO:0000313" key="7">
    <source>
        <dbReference type="Proteomes" id="UP000280792"/>
    </source>
</evidence>
<dbReference type="SUPFAM" id="SSF53756">
    <property type="entry name" value="UDP-Glycosyltransferase/glycogen phosphorylase"/>
    <property type="match status" value="1"/>
</dbReference>
<dbReference type="EC" id="2.4.99.24" evidence="4"/>
<dbReference type="InterPro" id="IPR002201">
    <property type="entry name" value="Glyco_trans_9"/>
</dbReference>
<name>A0A3P3VI12_9GAMM</name>
<evidence type="ECO:0000256" key="4">
    <source>
        <dbReference type="ARBA" id="ARBA00044042"/>
    </source>
</evidence>
<comment type="catalytic activity">
    <reaction evidence="5">
        <text>an L-alpha-D-Hep-(1-&gt;5)-[alpha-Kdo-(2-&gt;4)]-alpha-Kdo-(2-&gt;6)-lipid A + ADP-L-glycero-beta-D-manno-heptose = an L-alpha-D-Hep-(1-&gt;3)-L-alpha-D-Hep-(1-&gt;5)-[alpha-Kdo-(2-&gt;4)]-alpha-Kdo-(2-&gt;6)-lipid A + ADP + H(+)</text>
        <dbReference type="Rhea" id="RHEA:74071"/>
        <dbReference type="ChEBI" id="CHEBI:15378"/>
        <dbReference type="ChEBI" id="CHEBI:61506"/>
        <dbReference type="ChEBI" id="CHEBI:193068"/>
        <dbReference type="ChEBI" id="CHEBI:193069"/>
        <dbReference type="ChEBI" id="CHEBI:456216"/>
        <dbReference type="EC" id="2.4.99.24"/>
    </reaction>
</comment>
<dbReference type="AlphaFoldDB" id="A0A3P3VI12"/>
<dbReference type="Proteomes" id="UP000280792">
    <property type="component" value="Unassembled WGS sequence"/>
</dbReference>